<dbReference type="PANTHER" id="PTHR34203">
    <property type="entry name" value="METHYLTRANSFERASE, FKBM FAMILY PROTEIN"/>
    <property type="match status" value="1"/>
</dbReference>
<evidence type="ECO:0000313" key="2">
    <source>
        <dbReference type="EMBL" id="SDD32851.1"/>
    </source>
</evidence>
<feature type="domain" description="Methyltransferase FkbM" evidence="1">
    <location>
        <begin position="92"/>
        <end position="235"/>
    </location>
</feature>
<dbReference type="RefSeq" id="WP_068308574.1">
    <property type="nucleotide sequence ID" value="NZ_FNAK01000001.1"/>
</dbReference>
<dbReference type="EMBL" id="FNAK01000001">
    <property type="protein sequence ID" value="SDD32851.1"/>
    <property type="molecule type" value="Genomic_DNA"/>
</dbReference>
<dbReference type="Gene3D" id="3.40.50.150">
    <property type="entry name" value="Vaccinia Virus protein VP39"/>
    <property type="match status" value="1"/>
</dbReference>
<dbReference type="SUPFAM" id="SSF53335">
    <property type="entry name" value="S-adenosyl-L-methionine-dependent methyltransferases"/>
    <property type="match status" value="1"/>
</dbReference>
<proteinExistence type="predicted"/>
<dbReference type="InterPro" id="IPR052514">
    <property type="entry name" value="SAM-dependent_MTase"/>
</dbReference>
<keyword evidence="3" id="KW-1185">Reference proteome</keyword>
<dbReference type="GO" id="GO:0032259">
    <property type="term" value="P:methylation"/>
    <property type="evidence" value="ECO:0007669"/>
    <property type="project" value="UniProtKB-KW"/>
</dbReference>
<gene>
    <name evidence="2" type="ORF">SAMN04488071_0367</name>
</gene>
<dbReference type="InterPro" id="IPR006342">
    <property type="entry name" value="FkbM_mtfrase"/>
</dbReference>
<evidence type="ECO:0000259" key="1">
    <source>
        <dbReference type="Pfam" id="PF05050"/>
    </source>
</evidence>
<keyword evidence="2" id="KW-0489">Methyltransferase</keyword>
<dbReference type="InterPro" id="IPR029063">
    <property type="entry name" value="SAM-dependent_MTases_sf"/>
</dbReference>
<dbReference type="NCBIfam" id="TIGR01444">
    <property type="entry name" value="fkbM_fam"/>
    <property type="match status" value="1"/>
</dbReference>
<dbReference type="Pfam" id="PF05050">
    <property type="entry name" value="Methyltransf_21"/>
    <property type="match status" value="1"/>
</dbReference>
<keyword evidence="2" id="KW-0808">Transferase</keyword>
<reference evidence="2 3" key="1">
    <citation type="submission" date="2016-10" db="EMBL/GenBank/DDBJ databases">
        <authorList>
            <person name="de Groot N.N."/>
        </authorList>
    </citation>
    <scope>NUCLEOTIDE SEQUENCE [LARGE SCALE GENOMIC DNA]</scope>
    <source>
        <strain evidence="2 3">CGMCC 1.9109</strain>
    </source>
</reference>
<dbReference type="GO" id="GO:0008168">
    <property type="term" value="F:methyltransferase activity"/>
    <property type="evidence" value="ECO:0007669"/>
    <property type="project" value="UniProtKB-KW"/>
</dbReference>
<protein>
    <submittedName>
        <fullName evidence="2">Methyltransferase, FkbM family</fullName>
    </submittedName>
</protein>
<accession>A0A1G6TUY3</accession>
<sequence>MKFLEPLIRLQSLFASHPLTKDKVLKSWSRFISWQVRSRFKSELRETWINDLTVVVKRGMTGATGNIYVGLLEFPDMSFLLHFLRPGDLFVDIGSNVGSFTILASGVCGAKTYSFDPGTEAAIYLQKNVRANGLGSLVRFHNFALGSSNDEVSFTKGLGAVNRVNGKGAKVKVKQKTLDEVLAHEVPIFIKLDVEGYELAVLRGSKKTLRNNKLVAIQVETICPEILEMLNQHGFDQYYYDPISRKISEHSFNLEPANTLFIRDLKKAQCRVKAAEKVCVLGREI</sequence>
<dbReference type="STRING" id="637679.GCA_001550055_00522"/>
<dbReference type="AlphaFoldDB" id="A0A1G6TUY3"/>
<name>A0A1G6TUY3_9PROT</name>
<evidence type="ECO:0000313" key="3">
    <source>
        <dbReference type="Proteomes" id="UP000183685"/>
    </source>
</evidence>
<organism evidence="2 3">
    <name type="scientific">Kordiimonas lacus</name>
    <dbReference type="NCBI Taxonomy" id="637679"/>
    <lineage>
        <taxon>Bacteria</taxon>
        <taxon>Pseudomonadati</taxon>
        <taxon>Pseudomonadota</taxon>
        <taxon>Alphaproteobacteria</taxon>
        <taxon>Kordiimonadales</taxon>
        <taxon>Kordiimonadaceae</taxon>
        <taxon>Kordiimonas</taxon>
    </lineage>
</organism>
<dbReference type="PANTHER" id="PTHR34203:SF15">
    <property type="entry name" value="SLL1173 PROTEIN"/>
    <property type="match status" value="1"/>
</dbReference>
<dbReference type="Proteomes" id="UP000183685">
    <property type="component" value="Unassembled WGS sequence"/>
</dbReference>